<protein>
    <submittedName>
        <fullName evidence="3">Uncharacterized protein</fullName>
    </submittedName>
</protein>
<feature type="signal peptide" evidence="2">
    <location>
        <begin position="1"/>
        <end position="20"/>
    </location>
</feature>
<feature type="compositionally biased region" description="Basic and acidic residues" evidence="1">
    <location>
        <begin position="45"/>
        <end position="54"/>
    </location>
</feature>
<evidence type="ECO:0000256" key="1">
    <source>
        <dbReference type="SAM" id="MobiDB-lite"/>
    </source>
</evidence>
<keyword evidence="4" id="KW-1185">Reference proteome</keyword>
<dbReference type="InterPro" id="IPR055151">
    <property type="entry name" value="GH113"/>
</dbReference>
<organism evidence="3 4">
    <name type="scientific">Streptomyces mobaraensis</name>
    <name type="common">Streptoverticillium mobaraense</name>
    <dbReference type="NCBI Taxonomy" id="35621"/>
    <lineage>
        <taxon>Bacteria</taxon>
        <taxon>Bacillati</taxon>
        <taxon>Actinomycetota</taxon>
        <taxon>Actinomycetes</taxon>
        <taxon>Kitasatosporales</taxon>
        <taxon>Streptomycetaceae</taxon>
        <taxon>Streptomyces</taxon>
    </lineage>
</organism>
<dbReference type="InterPro" id="IPR017853">
    <property type="entry name" value="GH"/>
</dbReference>
<dbReference type="Proteomes" id="UP000327000">
    <property type="component" value="Unassembled WGS sequence"/>
</dbReference>
<dbReference type="CDD" id="cd19608">
    <property type="entry name" value="GH113_mannanase-like"/>
    <property type="match status" value="1"/>
</dbReference>
<sequence length="360" mass="39506">MSAKKRAVVALAAAAALFLAGCSSDDSSDAPATPPAGTASGGTSKRPDGRKEAPLKGITLPAWNRKDYEKPEAKTYLRQIAATGARWVTFTPTWYQDKLTDSGMRPTDETADDDSLRHIVRLAHDAGLKTMIKPHVDLKGGEDRSGIRPADPDAWFAAYERFITHYADLARETGAEQFSVGTELTGVSRDGDHWAKTVAAVRAHYKGPLTYAANYDEYRDVAFWKSLDLIGIDAYWPLGDKPTADVGRLREAWQPVVKELAAFSAAQGRKILFTEAGYVSQKGSTTAPYSWTVSKSAGDAEQAAGYEALLASFEGQKWWAGVCWWMWDDWPDTGETPKKLAYTPHGKPAEKVLRKWWGNG</sequence>
<accession>A0A5N5W5S7</accession>
<gene>
    <name evidence="3" type="ORF">FRZ00_18780</name>
</gene>
<dbReference type="SUPFAM" id="SSF51445">
    <property type="entry name" value="(Trans)glycosidases"/>
    <property type="match status" value="1"/>
</dbReference>
<dbReference type="Pfam" id="PF22612">
    <property type="entry name" value="GH113"/>
    <property type="match status" value="1"/>
</dbReference>
<comment type="caution">
    <text evidence="3">The sequence shown here is derived from an EMBL/GenBank/DDBJ whole genome shotgun (WGS) entry which is preliminary data.</text>
</comment>
<dbReference type="EMBL" id="VOKX01000034">
    <property type="protein sequence ID" value="KAB7843017.1"/>
    <property type="molecule type" value="Genomic_DNA"/>
</dbReference>
<evidence type="ECO:0000313" key="3">
    <source>
        <dbReference type="EMBL" id="KAB7843017.1"/>
    </source>
</evidence>
<dbReference type="PROSITE" id="PS51257">
    <property type="entry name" value="PROKAR_LIPOPROTEIN"/>
    <property type="match status" value="1"/>
</dbReference>
<feature type="chain" id="PRO_5038568155" evidence="2">
    <location>
        <begin position="21"/>
        <end position="360"/>
    </location>
</feature>
<dbReference type="OrthoDB" id="9773531at2"/>
<proteinExistence type="predicted"/>
<dbReference type="RefSeq" id="WP_152264281.1">
    <property type="nucleotide sequence ID" value="NZ_VOKX01000034.1"/>
</dbReference>
<dbReference type="Gene3D" id="3.20.20.80">
    <property type="entry name" value="Glycosidases"/>
    <property type="match status" value="1"/>
</dbReference>
<evidence type="ECO:0000313" key="4">
    <source>
        <dbReference type="Proteomes" id="UP000327000"/>
    </source>
</evidence>
<feature type="compositionally biased region" description="Low complexity" evidence="1">
    <location>
        <begin position="23"/>
        <end position="44"/>
    </location>
</feature>
<dbReference type="AlphaFoldDB" id="A0A5N5W5S7"/>
<name>A0A5N5W5S7_STRMB</name>
<feature type="region of interest" description="Disordered" evidence="1">
    <location>
        <begin position="23"/>
        <end position="56"/>
    </location>
</feature>
<reference evidence="3 4" key="1">
    <citation type="journal article" date="2019" name="Microb. Cell Fact.">
        <title>Exploring novel herbicidin analogues by transcriptional regulator overexpression and MS/MS molecular networking.</title>
        <authorList>
            <person name="Shi Y."/>
            <person name="Gu R."/>
            <person name="Li Y."/>
            <person name="Wang X."/>
            <person name="Ren W."/>
            <person name="Li X."/>
            <person name="Wang L."/>
            <person name="Xie Y."/>
            <person name="Hong B."/>
        </authorList>
    </citation>
    <scope>NUCLEOTIDE SEQUENCE [LARGE SCALE GENOMIC DNA]</scope>
    <source>
        <strain evidence="3 4">US-43</strain>
    </source>
</reference>
<keyword evidence="2" id="KW-0732">Signal</keyword>
<evidence type="ECO:0000256" key="2">
    <source>
        <dbReference type="SAM" id="SignalP"/>
    </source>
</evidence>